<dbReference type="Proteomes" id="UP001153332">
    <property type="component" value="Unassembled WGS sequence"/>
</dbReference>
<organism evidence="1 2">
    <name type="scientific">Lasiodiplodia mahajangana</name>
    <dbReference type="NCBI Taxonomy" id="1108764"/>
    <lineage>
        <taxon>Eukaryota</taxon>
        <taxon>Fungi</taxon>
        <taxon>Dikarya</taxon>
        <taxon>Ascomycota</taxon>
        <taxon>Pezizomycotina</taxon>
        <taxon>Dothideomycetes</taxon>
        <taxon>Dothideomycetes incertae sedis</taxon>
        <taxon>Botryosphaeriales</taxon>
        <taxon>Botryosphaeriaceae</taxon>
        <taxon>Lasiodiplodia</taxon>
    </lineage>
</organism>
<dbReference type="EMBL" id="JAPUUL010002041">
    <property type="protein sequence ID" value="KAJ8126069.1"/>
    <property type="molecule type" value="Genomic_DNA"/>
</dbReference>
<proteinExistence type="predicted"/>
<protein>
    <submittedName>
        <fullName evidence="1">Uncharacterized protein</fullName>
    </submittedName>
</protein>
<name>A0ACC2JFE7_9PEZI</name>
<gene>
    <name evidence="1" type="ORF">O1611_g7571</name>
</gene>
<evidence type="ECO:0000313" key="1">
    <source>
        <dbReference type="EMBL" id="KAJ8126069.1"/>
    </source>
</evidence>
<keyword evidence="2" id="KW-1185">Reference proteome</keyword>
<reference evidence="1" key="1">
    <citation type="submission" date="2022-12" db="EMBL/GenBank/DDBJ databases">
        <title>Genome Sequence of Lasiodiplodia mahajangana.</title>
        <authorList>
            <person name="Buettner E."/>
        </authorList>
    </citation>
    <scope>NUCLEOTIDE SEQUENCE</scope>
    <source>
        <strain evidence="1">VT137</strain>
    </source>
</reference>
<accession>A0ACC2JFE7</accession>
<evidence type="ECO:0000313" key="2">
    <source>
        <dbReference type="Proteomes" id="UP001153332"/>
    </source>
</evidence>
<sequence length="106" mass="11369">MPDEDEGFGWYVPKWCGVVTSRATQCILGEQSSIEKACPIKPPSSYAVVGLFVSPAYMAVWTLGALITPTASRPTSSPAVKPLRDYQAGFGIQNLRRPNGPFAGHA</sequence>
<comment type="caution">
    <text evidence="1">The sequence shown here is derived from an EMBL/GenBank/DDBJ whole genome shotgun (WGS) entry which is preliminary data.</text>
</comment>